<evidence type="ECO:0000256" key="4">
    <source>
        <dbReference type="ARBA" id="ARBA00023242"/>
    </source>
</evidence>
<dbReference type="PANTHER" id="PTHR31744:SF114">
    <property type="entry name" value="PROTEIN CUP-SHAPED COTYLEDON 2"/>
    <property type="match status" value="1"/>
</dbReference>
<keyword evidence="7" id="KW-1185">Reference proteome</keyword>
<evidence type="ECO:0000313" key="7">
    <source>
        <dbReference type="Proteomes" id="UP000813463"/>
    </source>
</evidence>
<name>A0A9R0IJR8_SPIOL</name>
<accession>A0A9R0IJR8</accession>
<dbReference type="InterPro" id="IPR036093">
    <property type="entry name" value="NAC_dom_sf"/>
</dbReference>
<feature type="domain" description="NAC" evidence="6">
    <location>
        <begin position="33"/>
        <end position="185"/>
    </location>
</feature>
<dbReference type="InterPro" id="IPR003441">
    <property type="entry name" value="NAC-dom"/>
</dbReference>
<feature type="region of interest" description="Disordered" evidence="5">
    <location>
        <begin position="1"/>
        <end position="20"/>
    </location>
</feature>
<dbReference type="Proteomes" id="UP000813463">
    <property type="component" value="Chromosome 5"/>
</dbReference>
<gene>
    <name evidence="8" type="primary">LOC110790021</name>
</gene>
<dbReference type="GeneID" id="110790021"/>
<dbReference type="GO" id="GO:0006355">
    <property type="term" value="P:regulation of DNA-templated transcription"/>
    <property type="evidence" value="ECO:0007669"/>
    <property type="project" value="InterPro"/>
</dbReference>
<dbReference type="RefSeq" id="XP_021850456.1">
    <property type="nucleotide sequence ID" value="XM_021994764.1"/>
</dbReference>
<keyword evidence="4" id="KW-0539">Nucleus</keyword>
<dbReference type="PANTHER" id="PTHR31744">
    <property type="entry name" value="PROTEIN CUP-SHAPED COTYLEDON 2-RELATED"/>
    <property type="match status" value="1"/>
</dbReference>
<dbReference type="AlphaFoldDB" id="A0A9R0IJR8"/>
<dbReference type="OrthoDB" id="1882472at2759"/>
<protein>
    <submittedName>
        <fullName evidence="8">NAC domain-containing protein 16-like</fullName>
    </submittedName>
</protein>
<dbReference type="PROSITE" id="PS51005">
    <property type="entry name" value="NAC"/>
    <property type="match status" value="1"/>
</dbReference>
<organism evidence="7 8">
    <name type="scientific">Spinacia oleracea</name>
    <name type="common">Spinach</name>
    <dbReference type="NCBI Taxonomy" id="3562"/>
    <lineage>
        <taxon>Eukaryota</taxon>
        <taxon>Viridiplantae</taxon>
        <taxon>Streptophyta</taxon>
        <taxon>Embryophyta</taxon>
        <taxon>Tracheophyta</taxon>
        <taxon>Spermatophyta</taxon>
        <taxon>Magnoliopsida</taxon>
        <taxon>eudicotyledons</taxon>
        <taxon>Gunneridae</taxon>
        <taxon>Pentapetalae</taxon>
        <taxon>Caryophyllales</taxon>
        <taxon>Chenopodiaceae</taxon>
        <taxon>Chenopodioideae</taxon>
        <taxon>Anserineae</taxon>
        <taxon>Spinacia</taxon>
    </lineage>
</organism>
<dbReference type="Pfam" id="PF02365">
    <property type="entry name" value="NAM"/>
    <property type="match status" value="1"/>
</dbReference>
<keyword evidence="2" id="KW-0238">DNA-binding</keyword>
<evidence type="ECO:0000313" key="8">
    <source>
        <dbReference type="RefSeq" id="XP_021850456.1"/>
    </source>
</evidence>
<proteinExistence type="predicted"/>
<evidence type="ECO:0000256" key="3">
    <source>
        <dbReference type="ARBA" id="ARBA00023163"/>
    </source>
</evidence>
<reference evidence="8" key="2">
    <citation type="submission" date="2025-08" db="UniProtKB">
        <authorList>
            <consortium name="RefSeq"/>
        </authorList>
    </citation>
    <scope>IDENTIFICATION</scope>
    <source>
        <tissue evidence="8">Leaf</tissue>
    </source>
</reference>
<dbReference type="GO" id="GO:0003677">
    <property type="term" value="F:DNA binding"/>
    <property type="evidence" value="ECO:0007669"/>
    <property type="project" value="UniProtKB-KW"/>
</dbReference>
<evidence type="ECO:0000256" key="1">
    <source>
        <dbReference type="ARBA" id="ARBA00023015"/>
    </source>
</evidence>
<evidence type="ECO:0000256" key="5">
    <source>
        <dbReference type="SAM" id="MobiDB-lite"/>
    </source>
</evidence>
<keyword evidence="1" id="KW-0805">Transcription regulation</keyword>
<keyword evidence="3" id="KW-0804">Transcription</keyword>
<reference evidence="7" key="1">
    <citation type="journal article" date="2021" name="Nat. Commun.">
        <title>Genomic analyses provide insights into spinach domestication and the genetic basis of agronomic traits.</title>
        <authorList>
            <person name="Cai X."/>
            <person name="Sun X."/>
            <person name="Xu C."/>
            <person name="Sun H."/>
            <person name="Wang X."/>
            <person name="Ge C."/>
            <person name="Zhang Z."/>
            <person name="Wang Q."/>
            <person name="Fei Z."/>
            <person name="Jiao C."/>
            <person name="Wang Q."/>
        </authorList>
    </citation>
    <scope>NUCLEOTIDE SEQUENCE [LARGE SCALE GENOMIC DNA]</scope>
    <source>
        <strain evidence="7">cv. Varoflay</strain>
    </source>
</reference>
<dbReference type="SUPFAM" id="SSF101941">
    <property type="entry name" value="NAC domain"/>
    <property type="match status" value="1"/>
</dbReference>
<dbReference type="Gene3D" id="2.170.150.80">
    <property type="entry name" value="NAC domain"/>
    <property type="match status" value="1"/>
</dbReference>
<evidence type="ECO:0000256" key="2">
    <source>
        <dbReference type="ARBA" id="ARBA00023125"/>
    </source>
</evidence>
<evidence type="ECO:0000259" key="6">
    <source>
        <dbReference type="PROSITE" id="PS51005"/>
    </source>
</evidence>
<dbReference type="KEGG" id="soe:110790021"/>
<sequence length="235" mass="27370">MEEVDHENQNNNTDPEGNPLQLKMLTTLNKRKHQPGYRFAPTDEELVVYFLKRKVKGKNLRGNAVATVDVYKHAPWDLPSMAGVKSSEQIWYFFTPKRVNNPDAKRDKRVTPWGNWKKTGSDRIIVTSSHRANVGKAATLVFYARRGRTSERTDWVMHEYKLRDERLHQRNIQQDSYVLCKLYKKSGFGPKTADNYGAPFIEEEWDTDTDEDIKEQEDNNNFAILAKSYCMYSGK</sequence>